<keyword evidence="4 5" id="KW-0539">Nucleus</keyword>
<keyword evidence="5" id="KW-0472">Membrane</keyword>
<keyword evidence="5" id="KW-0811">Translocation</keyword>
<dbReference type="EMBL" id="UZAN01001309">
    <property type="protein sequence ID" value="VDP22323.1"/>
    <property type="molecule type" value="Genomic_DNA"/>
</dbReference>
<keyword evidence="5" id="KW-0509">mRNA transport</keyword>
<dbReference type="AlphaFoldDB" id="A0A3P8FJD3"/>
<dbReference type="GO" id="GO:0017056">
    <property type="term" value="F:structural constituent of nuclear pore"/>
    <property type="evidence" value="ECO:0007669"/>
    <property type="project" value="InterPro"/>
</dbReference>
<comment type="subcellular location">
    <subcellularLocation>
        <location evidence="1 5">Nucleus</location>
        <location evidence="1 5">Nuclear pore complex</location>
    </subcellularLocation>
</comment>
<evidence type="ECO:0000256" key="1">
    <source>
        <dbReference type="ARBA" id="ARBA00004567"/>
    </source>
</evidence>
<evidence type="ECO:0000256" key="4">
    <source>
        <dbReference type="ARBA" id="ARBA00023242"/>
    </source>
</evidence>
<dbReference type="PANTHER" id="PTHR11225:SF4">
    <property type="entry name" value="NUCLEAR PORE COMPLEX PROTEIN NUP93"/>
    <property type="match status" value="1"/>
</dbReference>
<name>A0A3P8FJD3_9TREM</name>
<comment type="similarity">
    <text evidence="2 5">Belongs to the nucleoporin interacting component (NIC) family.</text>
</comment>
<keyword evidence="3 5" id="KW-0906">Nuclear pore complex</keyword>
<accession>A0A3P8FJD3</accession>
<dbReference type="OrthoDB" id="1918363at2759"/>
<sequence length="157" mass="17450">MAHRVREAVPDLDRSVSESPSGVRTLFYLLDLATFFDLVEAEQWQAALDHVDQLGLFPANAKAAHIDARIALFTQLPDCIRRPLPLALLALMRCLIGIAKKHMNSPESTTDVNGGSSLTLTTIRNRAKALITYVGRIPFRLPGDVYARLTQMHMELV</sequence>
<dbReference type="InterPro" id="IPR007231">
    <property type="entry name" value="Nucleoporin_int_Nup93/Nic96"/>
</dbReference>
<keyword evidence="5" id="KW-0813">Transport</keyword>
<dbReference type="GO" id="GO:0006606">
    <property type="term" value="P:protein import into nucleus"/>
    <property type="evidence" value="ECO:0007669"/>
    <property type="project" value="TreeGrafter"/>
</dbReference>
<dbReference type="GO" id="GO:0016973">
    <property type="term" value="P:poly(A)+ mRNA export from nucleus"/>
    <property type="evidence" value="ECO:0007669"/>
    <property type="project" value="TreeGrafter"/>
</dbReference>
<organism evidence="6 7">
    <name type="scientific">Echinostoma caproni</name>
    <dbReference type="NCBI Taxonomy" id="27848"/>
    <lineage>
        <taxon>Eukaryota</taxon>
        <taxon>Metazoa</taxon>
        <taxon>Spiralia</taxon>
        <taxon>Lophotrochozoa</taxon>
        <taxon>Platyhelminthes</taxon>
        <taxon>Trematoda</taxon>
        <taxon>Digenea</taxon>
        <taxon>Plagiorchiida</taxon>
        <taxon>Echinostomata</taxon>
        <taxon>Echinostomatoidea</taxon>
        <taxon>Echinostomatidae</taxon>
        <taxon>Echinostoma</taxon>
    </lineage>
</organism>
<evidence type="ECO:0000313" key="6">
    <source>
        <dbReference type="EMBL" id="VDP22323.1"/>
    </source>
</evidence>
<evidence type="ECO:0000256" key="5">
    <source>
        <dbReference type="RuleBase" id="RU364035"/>
    </source>
</evidence>
<dbReference type="GO" id="GO:0005643">
    <property type="term" value="C:nuclear pore"/>
    <property type="evidence" value="ECO:0007669"/>
    <property type="project" value="UniProtKB-SubCell"/>
</dbReference>
<reference evidence="6 7" key="1">
    <citation type="submission" date="2018-11" db="EMBL/GenBank/DDBJ databases">
        <authorList>
            <consortium name="Pathogen Informatics"/>
        </authorList>
    </citation>
    <scope>NUCLEOTIDE SEQUENCE [LARGE SCALE GENOMIC DNA]</scope>
    <source>
        <strain evidence="6 7">Egypt</strain>
    </source>
</reference>
<dbReference type="Pfam" id="PF04097">
    <property type="entry name" value="Nic96"/>
    <property type="match status" value="1"/>
</dbReference>
<dbReference type="Proteomes" id="UP000272942">
    <property type="component" value="Unassembled WGS sequence"/>
</dbReference>
<gene>
    <name evidence="6" type="ORF">ECPE_LOCUS409</name>
</gene>
<evidence type="ECO:0000256" key="3">
    <source>
        <dbReference type="ARBA" id="ARBA00023132"/>
    </source>
</evidence>
<protein>
    <recommendedName>
        <fullName evidence="5">Nuclear pore protein</fullName>
    </recommendedName>
</protein>
<keyword evidence="5" id="KW-0653">Protein transport</keyword>
<dbReference type="PANTHER" id="PTHR11225">
    <property type="entry name" value="NUCLEAR PORE COMPLEX PROTEIN NUP93 NUCLEOPORIN NUP93 DEAD EYE PROTEIN"/>
    <property type="match status" value="1"/>
</dbReference>
<evidence type="ECO:0000256" key="2">
    <source>
        <dbReference type="ARBA" id="ARBA00010186"/>
    </source>
</evidence>
<keyword evidence="7" id="KW-1185">Reference proteome</keyword>
<evidence type="ECO:0000313" key="7">
    <source>
        <dbReference type="Proteomes" id="UP000272942"/>
    </source>
</evidence>
<proteinExistence type="inferred from homology"/>